<dbReference type="InParanoid" id="K3WF00"/>
<evidence type="ECO:0000313" key="3">
    <source>
        <dbReference type="Proteomes" id="UP000019132"/>
    </source>
</evidence>
<accession>K3WF00</accession>
<dbReference type="InterPro" id="IPR038595">
    <property type="entry name" value="LOR_sf"/>
</dbReference>
<dbReference type="SUPFAM" id="SSF54518">
    <property type="entry name" value="Tubby C-terminal domain-like"/>
    <property type="match status" value="1"/>
</dbReference>
<comment type="similarity">
    <text evidence="1">Belongs to the LOR family.</text>
</comment>
<proteinExistence type="inferred from homology"/>
<evidence type="ECO:0000256" key="1">
    <source>
        <dbReference type="ARBA" id="ARBA00005437"/>
    </source>
</evidence>
<reference evidence="3" key="2">
    <citation type="submission" date="2010-04" db="EMBL/GenBank/DDBJ databases">
        <authorList>
            <person name="Buell R."/>
            <person name="Hamilton J."/>
            <person name="Hostetler J."/>
        </authorList>
    </citation>
    <scope>NUCLEOTIDE SEQUENCE [LARGE SCALE GENOMIC DNA]</scope>
    <source>
        <strain evidence="3">DAOM:BR144</strain>
    </source>
</reference>
<dbReference type="HOGENOM" id="CLU_063146_1_0_1"/>
<dbReference type="eggNOG" id="ENOG502SMRI">
    <property type="taxonomic scope" value="Eukaryota"/>
</dbReference>
<dbReference type="InterPro" id="IPR025659">
    <property type="entry name" value="Tubby-like_C"/>
</dbReference>
<keyword evidence="3" id="KW-1185">Reference proteome</keyword>
<dbReference type="Gene3D" id="2.40.160.200">
    <property type="entry name" value="LURP1-related"/>
    <property type="match status" value="1"/>
</dbReference>
<dbReference type="Pfam" id="PF04525">
    <property type="entry name" value="LOR"/>
    <property type="match status" value="1"/>
</dbReference>
<reference evidence="2" key="3">
    <citation type="submission" date="2015-02" db="UniProtKB">
        <authorList>
            <consortium name="EnsemblProtists"/>
        </authorList>
    </citation>
    <scope>IDENTIFICATION</scope>
    <source>
        <strain evidence="2">DAOM BR144</strain>
    </source>
</reference>
<name>K3WF00_GLOUD</name>
<reference evidence="3" key="1">
    <citation type="journal article" date="2010" name="Genome Biol.">
        <title>Genome sequence of the necrotrophic plant pathogen Pythium ultimum reveals original pathogenicity mechanisms and effector repertoire.</title>
        <authorList>
            <person name="Levesque C.A."/>
            <person name="Brouwer H."/>
            <person name="Cano L."/>
            <person name="Hamilton J.P."/>
            <person name="Holt C."/>
            <person name="Huitema E."/>
            <person name="Raffaele S."/>
            <person name="Robideau G.P."/>
            <person name="Thines M."/>
            <person name="Win J."/>
            <person name="Zerillo M.M."/>
            <person name="Beakes G.W."/>
            <person name="Boore J.L."/>
            <person name="Busam D."/>
            <person name="Dumas B."/>
            <person name="Ferriera S."/>
            <person name="Fuerstenberg S.I."/>
            <person name="Gachon C.M."/>
            <person name="Gaulin E."/>
            <person name="Govers F."/>
            <person name="Grenville-Briggs L."/>
            <person name="Horner N."/>
            <person name="Hostetler J."/>
            <person name="Jiang R.H."/>
            <person name="Johnson J."/>
            <person name="Krajaejun T."/>
            <person name="Lin H."/>
            <person name="Meijer H.J."/>
            <person name="Moore B."/>
            <person name="Morris P."/>
            <person name="Phuntmart V."/>
            <person name="Puiu D."/>
            <person name="Shetty J."/>
            <person name="Stajich J.E."/>
            <person name="Tripathy S."/>
            <person name="Wawra S."/>
            <person name="van West P."/>
            <person name="Whitty B.R."/>
            <person name="Coutinho P.M."/>
            <person name="Henrissat B."/>
            <person name="Martin F."/>
            <person name="Thomas P.D."/>
            <person name="Tyler B.M."/>
            <person name="De Vries R.P."/>
            <person name="Kamoun S."/>
            <person name="Yandell M."/>
            <person name="Tisserat N."/>
            <person name="Buell C.R."/>
        </authorList>
    </citation>
    <scope>NUCLEOTIDE SEQUENCE</scope>
    <source>
        <strain evidence="3">DAOM:BR144</strain>
    </source>
</reference>
<dbReference type="AlphaFoldDB" id="K3WF00"/>
<evidence type="ECO:0000313" key="2">
    <source>
        <dbReference type="EnsemblProtists" id="PYU1_T003541"/>
    </source>
</evidence>
<dbReference type="InterPro" id="IPR007612">
    <property type="entry name" value="LOR"/>
</dbReference>
<protein>
    <submittedName>
        <fullName evidence="2">Uncharacterized protein</fullName>
    </submittedName>
</protein>
<dbReference type="OMA" id="VAHMHET"/>
<sequence>MGHLSHQNPCPDTSRFATNPAYFVSRLASMGSSSSKERFLSAPLTPQRKFPFMVNQRFCQSRTTTITLHDNFWFKTGAEGYAIKDAFSGKKIFHVQPTLDGVVADPKTKWLVDAYKIPVAHMHETWTYTMAYNMHVGKESEYYLTQAEIKFIPLHRNPLYAEYQNPETGEKSRIGVHGDWRQRTVFIYIDRGMTGSRYAIAKVFRPEGKHVPFGSGEYSVEVVSGADVAFVVLVCAAMDDALQQSIDDPKK</sequence>
<dbReference type="EMBL" id="GL376638">
    <property type="status" value="NOT_ANNOTATED_CDS"/>
    <property type="molecule type" value="Genomic_DNA"/>
</dbReference>
<dbReference type="EnsemblProtists" id="PYU1_T003541">
    <property type="protein sequence ID" value="PYU1_T003541"/>
    <property type="gene ID" value="PYU1_G003531"/>
</dbReference>
<organism evidence="2 3">
    <name type="scientific">Globisporangium ultimum (strain ATCC 200006 / CBS 805.95 / DAOM BR144)</name>
    <name type="common">Pythium ultimum</name>
    <dbReference type="NCBI Taxonomy" id="431595"/>
    <lineage>
        <taxon>Eukaryota</taxon>
        <taxon>Sar</taxon>
        <taxon>Stramenopiles</taxon>
        <taxon>Oomycota</taxon>
        <taxon>Peronosporomycetes</taxon>
        <taxon>Pythiales</taxon>
        <taxon>Pythiaceae</taxon>
        <taxon>Globisporangium</taxon>
    </lineage>
</organism>
<dbReference type="Proteomes" id="UP000019132">
    <property type="component" value="Unassembled WGS sequence"/>
</dbReference>
<dbReference type="VEuPathDB" id="FungiDB:PYU1_G003531"/>